<dbReference type="Proteomes" id="UP000053327">
    <property type="component" value="Unassembled WGS sequence"/>
</dbReference>
<dbReference type="EMBL" id="KQ234811">
    <property type="protein sequence ID" value="KMZ87041.1"/>
    <property type="molecule type" value="Genomic_DNA"/>
</dbReference>
<dbReference type="InterPro" id="IPR009772">
    <property type="entry name" value="CDC123"/>
</dbReference>
<gene>
    <name evidence="3" type="ORF">PVBG_02882</name>
</gene>
<evidence type="ECO:0000313" key="3">
    <source>
        <dbReference type="EMBL" id="KMZ87041.1"/>
    </source>
</evidence>
<sequence length="758" mass="85056">MDTAQEGMQGDKGGIPPRGDVDEAVKAVEAVEATETAEATEAAKEEGTADDCPCVTHPLGDDTVLLSSFLYDYLMNNFERIHLILNSRKVKDSLVGHVKEKAQKLKMRLEDCEHGRRVLGRDETLQMVREIHLDGLLLLSTDEADVEFSHNLVKVAVDLHPDRGVATVTSNECTLISRKWDYNLGGVVAGGGQPNGVATSKEEAPSKEAATRTPPAARQNQLKVVLRGNEANEANAANAANEANAATLANGVLRSIKLHSISGETTLEEKKKKSFSPNFRECCCAPSANDVERGIRQMNAFLFSLFEPHFYNSSLKKSNAIRYKELYEMYHSVMIKSRSIKLNDEVVRYLLLDSVFLPSYVKRNRLRAVQEEDNEYSSFDSYSDASSGGEAEEAVEAAATADEATHSEVKSAHVSTNNGIEEATQLRCPQDDPTSHPTHNRFHDETSEKRQRKSLFQSEQFRSQLEEIQQAIEELNGSVFLRVNYKNLKKGSFVNSFSLEVNTLYDALLMLKSSTDVYKTLKENQTSSENNHLILSKYVHLNLCFLFDVYVYRNSVVAVSQKCLNYFFPFLSKPDVIEDVIRTISTFFKKHIRDTFPQDHYILQLYIHTFRKTNKKKVLLINAKSWLFKNKHPVFTNKFLTNYLFTEGGEAPGEEDTHRGGLTDWGRLTDVHMTTTTKEEEKGNQAGAAKEEAQSDLYVCDGVLYYCITKDEAIYKKNANLYPKDLSYVKEGEIDMDSLLQTIKMQNEGAPPEGSAAG</sequence>
<feature type="compositionally biased region" description="Low complexity" evidence="2">
    <location>
        <begin position="377"/>
        <end position="389"/>
    </location>
</feature>
<evidence type="ECO:0000313" key="4">
    <source>
        <dbReference type="Proteomes" id="UP000053327"/>
    </source>
</evidence>
<dbReference type="AlphaFoldDB" id="A0A0J9SW22"/>
<feature type="region of interest" description="Disordered" evidence="2">
    <location>
        <begin position="377"/>
        <end position="450"/>
    </location>
</feature>
<dbReference type="GO" id="GO:0005737">
    <property type="term" value="C:cytoplasm"/>
    <property type="evidence" value="ECO:0007669"/>
    <property type="project" value="TreeGrafter"/>
</dbReference>
<dbReference type="OrthoDB" id="360540at2759"/>
<evidence type="ECO:0000256" key="2">
    <source>
        <dbReference type="SAM" id="MobiDB-lite"/>
    </source>
</evidence>
<dbReference type="PANTHER" id="PTHR15323">
    <property type="entry name" value="D123 PROTEIN"/>
    <property type="match status" value="1"/>
</dbReference>
<name>A0A0J9SW22_PLAV1</name>
<dbReference type="Pfam" id="PF07065">
    <property type="entry name" value="D123"/>
    <property type="match status" value="2"/>
</dbReference>
<protein>
    <submittedName>
        <fullName evidence="3">Regulator-eIF2</fullName>
    </submittedName>
</protein>
<evidence type="ECO:0000256" key="1">
    <source>
        <dbReference type="ARBA" id="ARBA00011047"/>
    </source>
</evidence>
<feature type="region of interest" description="Disordered" evidence="2">
    <location>
        <begin position="193"/>
        <end position="217"/>
    </location>
</feature>
<feature type="compositionally biased region" description="Basic and acidic residues" evidence="2">
    <location>
        <begin position="200"/>
        <end position="210"/>
    </location>
</feature>
<reference evidence="3 4" key="1">
    <citation type="submission" date="2011-08" db="EMBL/GenBank/DDBJ databases">
        <title>The Genome Sequence of Plasmodium vivax Brazil I.</title>
        <authorList>
            <consortium name="The Broad Institute Genome Sequencing Platform"/>
            <consortium name="The Broad Institute Genome Sequencing Center for Infectious Disease"/>
            <person name="Neafsey D."/>
            <person name="Carlton J."/>
            <person name="Barnwell J."/>
            <person name="Collins W."/>
            <person name="Escalante A."/>
            <person name="Mullikin J."/>
            <person name="Saul A."/>
            <person name="Guigo R."/>
            <person name="Camara F."/>
            <person name="Young S.K."/>
            <person name="Zeng Q."/>
            <person name="Gargeya S."/>
            <person name="Fitzgerald M."/>
            <person name="Haas B."/>
            <person name="Abouelleil A."/>
            <person name="Alvarado L."/>
            <person name="Arachchi H.M."/>
            <person name="Berlin A."/>
            <person name="Brown A."/>
            <person name="Chapman S.B."/>
            <person name="Chen Z."/>
            <person name="Dunbar C."/>
            <person name="Freedman E."/>
            <person name="Gearin G."/>
            <person name="Gellesch M."/>
            <person name="Goldberg J."/>
            <person name="Griggs A."/>
            <person name="Gujja S."/>
            <person name="Heiman D."/>
            <person name="Howarth C."/>
            <person name="Larson L."/>
            <person name="Lui A."/>
            <person name="MacDonald P.J.P."/>
            <person name="Montmayeur A."/>
            <person name="Murphy C."/>
            <person name="Neiman D."/>
            <person name="Pearson M."/>
            <person name="Priest M."/>
            <person name="Roberts A."/>
            <person name="Saif S."/>
            <person name="Shea T."/>
            <person name="Shenoy N."/>
            <person name="Sisk P."/>
            <person name="Stolte C."/>
            <person name="Sykes S."/>
            <person name="Wortman J."/>
            <person name="Nusbaum C."/>
            <person name="Birren B."/>
        </authorList>
    </citation>
    <scope>NUCLEOTIDE SEQUENCE [LARGE SCALE GENOMIC DNA]</scope>
    <source>
        <strain evidence="3 4">Brazil I</strain>
    </source>
</reference>
<proteinExistence type="inferred from homology"/>
<dbReference type="PANTHER" id="PTHR15323:SF6">
    <property type="entry name" value="CELL DIVISION CYCLE PROTEIN 123 HOMOLOG"/>
    <property type="match status" value="1"/>
</dbReference>
<comment type="similarity">
    <text evidence="1">Belongs to the CDC123 family.</text>
</comment>
<accession>A0A0J9SW22</accession>
<feature type="region of interest" description="Disordered" evidence="2">
    <location>
        <begin position="1"/>
        <end position="20"/>
    </location>
</feature>
<organism evidence="3 4">
    <name type="scientific">Plasmodium vivax (strain Brazil I)</name>
    <dbReference type="NCBI Taxonomy" id="1033975"/>
    <lineage>
        <taxon>Eukaryota</taxon>
        <taxon>Sar</taxon>
        <taxon>Alveolata</taxon>
        <taxon>Apicomplexa</taxon>
        <taxon>Aconoidasida</taxon>
        <taxon>Haemosporida</taxon>
        <taxon>Plasmodiidae</taxon>
        <taxon>Plasmodium</taxon>
        <taxon>Plasmodium (Plasmodium)</taxon>
    </lineage>
</organism>